<dbReference type="Proteomes" id="UP001139179">
    <property type="component" value="Unassembled WGS sequence"/>
</dbReference>
<accession>A0A9X2DMP1</accession>
<comment type="caution">
    <text evidence="2">The sequence shown here is derived from an EMBL/GenBank/DDBJ whole genome shotgun (WGS) entry which is preliminary data.</text>
</comment>
<evidence type="ECO:0000256" key="1">
    <source>
        <dbReference type="SAM" id="Phobius"/>
    </source>
</evidence>
<dbReference type="RefSeq" id="WP_251221831.1">
    <property type="nucleotide sequence ID" value="NZ_JAMBOL010000002.1"/>
</dbReference>
<dbReference type="AlphaFoldDB" id="A0A9X2DMP1"/>
<feature type="transmembrane region" description="Helical" evidence="1">
    <location>
        <begin position="159"/>
        <end position="177"/>
    </location>
</feature>
<organism evidence="2 3">
    <name type="scientific">Halalkalibacter oceani</name>
    <dbReference type="NCBI Taxonomy" id="1653776"/>
    <lineage>
        <taxon>Bacteria</taxon>
        <taxon>Bacillati</taxon>
        <taxon>Bacillota</taxon>
        <taxon>Bacilli</taxon>
        <taxon>Bacillales</taxon>
        <taxon>Bacillaceae</taxon>
        <taxon>Halalkalibacter</taxon>
    </lineage>
</organism>
<evidence type="ECO:0000313" key="3">
    <source>
        <dbReference type="Proteomes" id="UP001139179"/>
    </source>
</evidence>
<evidence type="ECO:0000313" key="2">
    <source>
        <dbReference type="EMBL" id="MCM3712982.1"/>
    </source>
</evidence>
<protein>
    <submittedName>
        <fullName evidence="2">Uncharacterized protein</fullName>
    </submittedName>
</protein>
<keyword evidence="1" id="KW-0472">Membrane</keyword>
<proteinExistence type="predicted"/>
<name>A0A9X2DMP1_9BACI</name>
<sequence length="372" mass="42394">MKRISEALEKKEIMNAAIIQHVKQYIHKKYPQYSSQQRARVFAKALQQMIEQSLPDYDEEAKMLIRSRLLQRHMSATSFQLNALHIFEASLEVVPLTDSKLVLLQWLKEKTDIQDEHLESFVKELLGEPFTEEAAAASEELPALPFSEKKRPKKLQPKMLASICSVIAGLLLAFYLFSSPFLKEEAADVSHQLKREELAAEQPLGKAAAIGPPNALPATLQFQLIDEKMLHEWLTGRDSLLADEPYFSAILQTAQEFNVHPLLLFAITGQEQGFVPRTHERAETIANNPFNVFHSWEDFNTDVKESSEIAARTVVNLSENRPAGFDPIQWINRKYAEDENWWRGVRALFEQLRDDVGQIEQGGKREAADKAS</sequence>
<keyword evidence="1" id="KW-1133">Transmembrane helix</keyword>
<reference evidence="2" key="1">
    <citation type="submission" date="2022-05" db="EMBL/GenBank/DDBJ databases">
        <title>Comparative Genomics of Spacecraft Associated Microbes.</title>
        <authorList>
            <person name="Tran M.T."/>
            <person name="Wright A."/>
            <person name="Seuylemezian A."/>
            <person name="Eisen J."/>
            <person name="Coil D."/>
        </authorList>
    </citation>
    <scope>NUCLEOTIDE SEQUENCE</scope>
    <source>
        <strain evidence="2">214.1.1</strain>
    </source>
</reference>
<dbReference type="EMBL" id="JAMBOL010000002">
    <property type="protein sequence ID" value="MCM3712982.1"/>
    <property type="molecule type" value="Genomic_DNA"/>
</dbReference>
<gene>
    <name evidence="2" type="ORF">M3202_02730</name>
</gene>
<keyword evidence="3" id="KW-1185">Reference proteome</keyword>
<keyword evidence="1" id="KW-0812">Transmembrane</keyword>